<feature type="domain" description="Peptidase M24" evidence="7">
    <location>
        <begin position="5"/>
        <end position="271"/>
    </location>
</feature>
<dbReference type="InterPro" id="IPR052433">
    <property type="entry name" value="X-Pro_dipept-like"/>
</dbReference>
<dbReference type="InterPro" id="IPR000994">
    <property type="entry name" value="Pept_M24"/>
</dbReference>
<keyword evidence="2" id="KW-0645">Protease</keyword>
<evidence type="ECO:0000313" key="8">
    <source>
        <dbReference type="EMBL" id="CAD9210612.1"/>
    </source>
</evidence>
<dbReference type="PROSITE" id="PS51257">
    <property type="entry name" value="PROKAR_LIPOPROTEIN"/>
    <property type="match status" value="1"/>
</dbReference>
<evidence type="ECO:0000259" key="7">
    <source>
        <dbReference type="Pfam" id="PF00557"/>
    </source>
</evidence>
<dbReference type="PANTHER" id="PTHR48480:SF2">
    <property type="entry name" value="PEPTIDASE D"/>
    <property type="match status" value="1"/>
</dbReference>
<dbReference type="EMBL" id="HBGG01024772">
    <property type="protein sequence ID" value="CAD9210612.1"/>
    <property type="molecule type" value="Transcribed_RNA"/>
</dbReference>
<evidence type="ECO:0000256" key="3">
    <source>
        <dbReference type="ARBA" id="ARBA00022723"/>
    </source>
</evidence>
<sequence length="309" mass="33453">MEIQAMKYANEIASAGHVAMLQACGPGMMEYELESTFLHRCYGGGGCRHAPYTPICASGPNGAVLHYGHAGAPNNRQLQDGDMMLCDMGCEYYGYDSDITTSFPVSGKFSDDQKVVYGAVLSAFKSVIAQLKPGVSWPDMHRLANRRILEGLKAGGFLQGDVDEMMAKHLGALFMPHGLGHMLGLDTHDVGGYAPGCPERIMEPGIKSLRTARVLEAGMVLTVEPGCYFNAFLLEPALVDPSLEGFFVKSAIERCMQTGGVRLEDNIVITADGCYSLTDVPREIEDVEGVMAGAPWPRHQNDKKRKAGQ</sequence>
<dbReference type="InterPro" id="IPR036005">
    <property type="entry name" value="Creatinase/aminopeptidase-like"/>
</dbReference>
<evidence type="ECO:0000256" key="5">
    <source>
        <dbReference type="ARBA" id="ARBA00023049"/>
    </source>
</evidence>
<proteinExistence type="predicted"/>
<dbReference type="SUPFAM" id="SSF55920">
    <property type="entry name" value="Creatinase/aminopeptidase"/>
    <property type="match status" value="1"/>
</dbReference>
<dbReference type="Pfam" id="PF00557">
    <property type="entry name" value="Peptidase_M24"/>
    <property type="match status" value="1"/>
</dbReference>
<reference evidence="8" key="1">
    <citation type="submission" date="2021-01" db="EMBL/GenBank/DDBJ databases">
        <authorList>
            <person name="Corre E."/>
            <person name="Pelletier E."/>
            <person name="Niang G."/>
            <person name="Scheremetjew M."/>
            <person name="Finn R."/>
            <person name="Kale V."/>
            <person name="Holt S."/>
            <person name="Cochrane G."/>
            <person name="Meng A."/>
            <person name="Brown T."/>
            <person name="Cohen L."/>
        </authorList>
    </citation>
    <scope>NUCLEOTIDE SEQUENCE</scope>
    <source>
        <strain evidence="8">PLY429</strain>
    </source>
</reference>
<comment type="cofactor">
    <cofactor evidence="1">
        <name>Mn(2+)</name>
        <dbReference type="ChEBI" id="CHEBI:29035"/>
    </cofactor>
</comment>
<evidence type="ECO:0000256" key="1">
    <source>
        <dbReference type="ARBA" id="ARBA00001936"/>
    </source>
</evidence>
<dbReference type="AlphaFoldDB" id="A0A7S1SVX1"/>
<keyword evidence="6" id="KW-0464">Manganese</keyword>
<dbReference type="FunFam" id="3.90.230.10:FF:000002">
    <property type="entry name" value="Xaa-Pro aminopeptidase 3"/>
    <property type="match status" value="1"/>
</dbReference>
<gene>
    <name evidence="8" type="ORF">TCHU04912_LOCUS12851</name>
</gene>
<keyword evidence="3" id="KW-0479">Metal-binding</keyword>
<organism evidence="8">
    <name type="scientific">Tetraselmis chuii</name>
    <dbReference type="NCBI Taxonomy" id="63592"/>
    <lineage>
        <taxon>Eukaryota</taxon>
        <taxon>Viridiplantae</taxon>
        <taxon>Chlorophyta</taxon>
        <taxon>core chlorophytes</taxon>
        <taxon>Chlorodendrophyceae</taxon>
        <taxon>Chlorodendrales</taxon>
        <taxon>Chlorodendraceae</taxon>
        <taxon>Tetraselmis</taxon>
    </lineage>
</organism>
<dbReference type="CDD" id="cd01087">
    <property type="entry name" value="Prolidase"/>
    <property type="match status" value="1"/>
</dbReference>
<keyword evidence="5" id="KW-0482">Metalloprotease</keyword>
<accession>A0A7S1SVX1</accession>
<evidence type="ECO:0000256" key="4">
    <source>
        <dbReference type="ARBA" id="ARBA00022801"/>
    </source>
</evidence>
<dbReference type="GO" id="GO:0006508">
    <property type="term" value="P:proteolysis"/>
    <property type="evidence" value="ECO:0007669"/>
    <property type="project" value="UniProtKB-KW"/>
</dbReference>
<name>A0A7S1SVX1_9CHLO</name>
<evidence type="ECO:0000256" key="6">
    <source>
        <dbReference type="ARBA" id="ARBA00023211"/>
    </source>
</evidence>
<dbReference type="GO" id="GO:0008237">
    <property type="term" value="F:metallopeptidase activity"/>
    <property type="evidence" value="ECO:0007669"/>
    <property type="project" value="UniProtKB-KW"/>
</dbReference>
<dbReference type="PANTHER" id="PTHR48480">
    <property type="match status" value="1"/>
</dbReference>
<dbReference type="Gene3D" id="3.90.230.10">
    <property type="entry name" value="Creatinase/methionine aminopeptidase superfamily"/>
    <property type="match status" value="1"/>
</dbReference>
<keyword evidence="4" id="KW-0378">Hydrolase</keyword>
<protein>
    <recommendedName>
        <fullName evidence="7">Peptidase M24 domain-containing protein</fullName>
    </recommendedName>
</protein>
<evidence type="ECO:0000256" key="2">
    <source>
        <dbReference type="ARBA" id="ARBA00022670"/>
    </source>
</evidence>
<dbReference type="GO" id="GO:0046872">
    <property type="term" value="F:metal ion binding"/>
    <property type="evidence" value="ECO:0007669"/>
    <property type="project" value="UniProtKB-KW"/>
</dbReference>